<organism evidence="1 2">
    <name type="scientific">Mycena metata</name>
    <dbReference type="NCBI Taxonomy" id="1033252"/>
    <lineage>
        <taxon>Eukaryota</taxon>
        <taxon>Fungi</taxon>
        <taxon>Dikarya</taxon>
        <taxon>Basidiomycota</taxon>
        <taxon>Agaricomycotina</taxon>
        <taxon>Agaricomycetes</taxon>
        <taxon>Agaricomycetidae</taxon>
        <taxon>Agaricales</taxon>
        <taxon>Marasmiineae</taxon>
        <taxon>Mycenaceae</taxon>
        <taxon>Mycena</taxon>
    </lineage>
</organism>
<evidence type="ECO:0000313" key="2">
    <source>
        <dbReference type="Proteomes" id="UP001215598"/>
    </source>
</evidence>
<proteinExistence type="predicted"/>
<dbReference type="Proteomes" id="UP001215598">
    <property type="component" value="Unassembled WGS sequence"/>
</dbReference>
<dbReference type="EMBL" id="JARKIB010000057">
    <property type="protein sequence ID" value="KAJ7752942.1"/>
    <property type="molecule type" value="Genomic_DNA"/>
</dbReference>
<keyword evidence="2" id="KW-1185">Reference proteome</keyword>
<accession>A0AAD7IZG2</accession>
<protein>
    <submittedName>
        <fullName evidence="1">Uncharacterized protein</fullName>
    </submittedName>
</protein>
<gene>
    <name evidence="1" type="ORF">B0H16DRAFT_1690938</name>
</gene>
<evidence type="ECO:0000313" key="1">
    <source>
        <dbReference type="EMBL" id="KAJ7752942.1"/>
    </source>
</evidence>
<dbReference type="AlphaFoldDB" id="A0AAD7IZG2"/>
<reference evidence="1" key="1">
    <citation type="submission" date="2023-03" db="EMBL/GenBank/DDBJ databases">
        <title>Massive genome expansion in bonnet fungi (Mycena s.s.) driven by repeated elements and novel gene families across ecological guilds.</title>
        <authorList>
            <consortium name="Lawrence Berkeley National Laboratory"/>
            <person name="Harder C.B."/>
            <person name="Miyauchi S."/>
            <person name="Viragh M."/>
            <person name="Kuo A."/>
            <person name="Thoen E."/>
            <person name="Andreopoulos B."/>
            <person name="Lu D."/>
            <person name="Skrede I."/>
            <person name="Drula E."/>
            <person name="Henrissat B."/>
            <person name="Morin E."/>
            <person name="Kohler A."/>
            <person name="Barry K."/>
            <person name="LaButti K."/>
            <person name="Morin E."/>
            <person name="Salamov A."/>
            <person name="Lipzen A."/>
            <person name="Mereny Z."/>
            <person name="Hegedus B."/>
            <person name="Baldrian P."/>
            <person name="Stursova M."/>
            <person name="Weitz H."/>
            <person name="Taylor A."/>
            <person name="Grigoriev I.V."/>
            <person name="Nagy L.G."/>
            <person name="Martin F."/>
            <person name="Kauserud H."/>
        </authorList>
    </citation>
    <scope>NUCLEOTIDE SEQUENCE</scope>
    <source>
        <strain evidence="1">CBHHK182m</strain>
    </source>
</reference>
<name>A0AAD7IZG2_9AGAR</name>
<sequence length="165" mass="18050">METQIPSPEPQFSKKLAAQVDLHRKPLYHITSIPLRADPLLGECKIGIEELLHRSGPGKIVKLDVTADNKAEAASEKANNRIQITVGTLAPVGPAFDATVKAGDAVQSEAANVQAEPLKMLRPPHSMHASIGLMLSKWEINSLRFTRMSLHAGWWANPKYSCHCV</sequence>
<comment type="caution">
    <text evidence="1">The sequence shown here is derived from an EMBL/GenBank/DDBJ whole genome shotgun (WGS) entry which is preliminary data.</text>
</comment>